<keyword evidence="1" id="KW-1133">Transmembrane helix</keyword>
<dbReference type="InterPro" id="IPR050256">
    <property type="entry name" value="Glycosyltransferase_2"/>
</dbReference>
<evidence type="ECO:0000313" key="3">
    <source>
        <dbReference type="Proteomes" id="UP000239724"/>
    </source>
</evidence>
<keyword evidence="3" id="KW-1185">Reference proteome</keyword>
<evidence type="ECO:0000313" key="2">
    <source>
        <dbReference type="EMBL" id="PPQ36992.1"/>
    </source>
</evidence>
<comment type="caution">
    <text evidence="2">The sequence shown here is derived from an EMBL/GenBank/DDBJ whole genome shotgun (WGS) entry which is preliminary data.</text>
</comment>
<evidence type="ECO:0000256" key="1">
    <source>
        <dbReference type="SAM" id="Phobius"/>
    </source>
</evidence>
<dbReference type="Proteomes" id="UP000239724">
    <property type="component" value="Unassembled WGS sequence"/>
</dbReference>
<feature type="transmembrane region" description="Helical" evidence="1">
    <location>
        <begin position="265"/>
        <end position="285"/>
    </location>
</feature>
<organism evidence="2 3">
    <name type="scientific">Rhodopila globiformis</name>
    <name type="common">Rhodopseudomonas globiformis</name>
    <dbReference type="NCBI Taxonomy" id="1071"/>
    <lineage>
        <taxon>Bacteria</taxon>
        <taxon>Pseudomonadati</taxon>
        <taxon>Pseudomonadota</taxon>
        <taxon>Alphaproteobacteria</taxon>
        <taxon>Acetobacterales</taxon>
        <taxon>Acetobacteraceae</taxon>
        <taxon>Rhodopila</taxon>
    </lineage>
</organism>
<gene>
    <name evidence="2" type="ORF">CCS01_04045</name>
</gene>
<accession>A0A2S6NMA0</accession>
<dbReference type="PANTHER" id="PTHR48090">
    <property type="entry name" value="UNDECAPRENYL-PHOSPHATE 4-DEOXY-4-FORMAMIDO-L-ARABINOSE TRANSFERASE-RELATED"/>
    <property type="match status" value="1"/>
</dbReference>
<sequence>MIVADDAAPDAATLTVWGEALAELFGDVELVIVANGLPSAVALELDALCGGIPDLTIHFLADRIDHDAAVLVGLDTALGDWVLLGEPRPERLPVLHALVTEARQGYQVLAAVGGSGGRRRSADNWLASGYFWLYRRLTGRTILRPPPVLRLYSRAAALFIAGSADGEMLLKAGYVAGGLPAHVAHYAGLATDAPRARTWRATVSKATRELLSATTIPLRLAALIALTSGLLSLLYSLYVVAVYLLKPDVLPGWTTLSLQISGMMFLFSLLFALMAEYVLGIYRGLAPRRRYVITRELRSPKRRHATRLNVVGEDGSFHLGMSDEVSR</sequence>
<reference evidence="2 3" key="1">
    <citation type="journal article" date="2018" name="Arch. Microbiol.">
        <title>New insights into the metabolic potential of the phototrophic purple bacterium Rhodopila globiformis DSM 161(T) from its draft genome sequence and evidence for a vanadium-dependent nitrogenase.</title>
        <authorList>
            <person name="Imhoff J.F."/>
            <person name="Rahn T."/>
            <person name="Kunzel S."/>
            <person name="Neulinger S.C."/>
        </authorList>
    </citation>
    <scope>NUCLEOTIDE SEQUENCE [LARGE SCALE GENOMIC DNA]</scope>
    <source>
        <strain evidence="2 3">DSM 161</strain>
    </source>
</reference>
<proteinExistence type="predicted"/>
<dbReference type="AlphaFoldDB" id="A0A2S6NMA0"/>
<name>A0A2S6NMA0_RHOGL</name>
<evidence type="ECO:0008006" key="4">
    <source>
        <dbReference type="Google" id="ProtNLM"/>
    </source>
</evidence>
<protein>
    <recommendedName>
        <fullName evidence="4">Glycosyltransferase 2-like domain-containing protein</fullName>
    </recommendedName>
</protein>
<feature type="transmembrane region" description="Helical" evidence="1">
    <location>
        <begin position="220"/>
        <end position="245"/>
    </location>
</feature>
<keyword evidence="1" id="KW-0472">Membrane</keyword>
<keyword evidence="1" id="KW-0812">Transmembrane</keyword>
<dbReference type="EMBL" id="NHRY01000052">
    <property type="protein sequence ID" value="PPQ36992.1"/>
    <property type="molecule type" value="Genomic_DNA"/>
</dbReference>